<dbReference type="SUPFAM" id="SSF52490">
    <property type="entry name" value="Tubulin nucleotide-binding domain-like"/>
    <property type="match status" value="1"/>
</dbReference>
<evidence type="ECO:0000256" key="2">
    <source>
        <dbReference type="ARBA" id="ARBA00022701"/>
    </source>
</evidence>
<dbReference type="EMBL" id="GBHO01013064">
    <property type="protein sequence ID" value="JAG30540.1"/>
    <property type="molecule type" value="Transcribed_RNA"/>
</dbReference>
<gene>
    <name evidence="6" type="primary">TUB-1A</name>
    <name evidence="6" type="ORF">CM83_99318</name>
</gene>
<evidence type="ECO:0000313" key="6">
    <source>
        <dbReference type="EMBL" id="JAG30540.1"/>
    </source>
</evidence>
<evidence type="ECO:0000256" key="3">
    <source>
        <dbReference type="ARBA" id="ARBA00022741"/>
    </source>
</evidence>
<accession>A0A0A9YLW7</accession>
<dbReference type="GO" id="GO:0007017">
    <property type="term" value="P:microtubule-based process"/>
    <property type="evidence" value="ECO:0007669"/>
    <property type="project" value="InterPro"/>
</dbReference>
<dbReference type="PANTHER" id="PTHR11588">
    <property type="entry name" value="TUBULIN"/>
    <property type="match status" value="1"/>
</dbReference>
<evidence type="ECO:0000259" key="5">
    <source>
        <dbReference type="Pfam" id="PF00091"/>
    </source>
</evidence>
<keyword evidence="4" id="KW-0342">GTP-binding</keyword>
<feature type="non-terminal residue" evidence="6">
    <location>
        <position position="138"/>
    </location>
</feature>
<dbReference type="GO" id="GO:0005525">
    <property type="term" value="F:GTP binding"/>
    <property type="evidence" value="ECO:0007669"/>
    <property type="project" value="UniProtKB-KW"/>
</dbReference>
<reference evidence="6" key="2">
    <citation type="submission" date="2014-07" db="EMBL/GenBank/DDBJ databases">
        <authorList>
            <person name="Hull J."/>
        </authorList>
    </citation>
    <scope>NUCLEOTIDE SEQUENCE</scope>
</reference>
<dbReference type="AlphaFoldDB" id="A0A0A9YLW7"/>
<keyword evidence="2" id="KW-0493">Microtubule</keyword>
<dbReference type="InterPro" id="IPR003008">
    <property type="entry name" value="Tubulin_FtsZ_GTPase"/>
</dbReference>
<dbReference type="PRINTS" id="PR01161">
    <property type="entry name" value="TUBULIN"/>
</dbReference>
<evidence type="ECO:0000256" key="1">
    <source>
        <dbReference type="ARBA" id="ARBA00009636"/>
    </source>
</evidence>
<dbReference type="Pfam" id="PF00091">
    <property type="entry name" value="Tubulin"/>
    <property type="match status" value="1"/>
</dbReference>
<dbReference type="InterPro" id="IPR036525">
    <property type="entry name" value="Tubulin/FtsZ_GTPase_sf"/>
</dbReference>
<protein>
    <submittedName>
        <fullName evidence="6">Tubulin alpha-1A chain</fullName>
    </submittedName>
</protein>
<name>A0A0A9YLW7_LYGHE</name>
<dbReference type="Gene3D" id="3.40.50.1440">
    <property type="entry name" value="Tubulin/FtsZ, GTPase domain"/>
    <property type="match status" value="1"/>
</dbReference>
<dbReference type="InterPro" id="IPR000217">
    <property type="entry name" value="Tubulin"/>
</dbReference>
<sequence>MECISIHTGQTGIQWGLSCWDLFSAEHNLTPGGKISPSEHIFSRSSLCDFSPFYRETEGGAYKPRALFLDCDDNVLADPTYGPKLRGIENAQRVLGTQNCASIFGQGMGHNGGAVLDKSLEGVRRLMEECESPQGLIW</sequence>
<keyword evidence="3" id="KW-0547">Nucleotide-binding</keyword>
<organism evidence="6">
    <name type="scientific">Lygus hesperus</name>
    <name type="common">Western plant bug</name>
    <dbReference type="NCBI Taxonomy" id="30085"/>
    <lineage>
        <taxon>Eukaryota</taxon>
        <taxon>Metazoa</taxon>
        <taxon>Ecdysozoa</taxon>
        <taxon>Arthropoda</taxon>
        <taxon>Hexapoda</taxon>
        <taxon>Insecta</taxon>
        <taxon>Pterygota</taxon>
        <taxon>Neoptera</taxon>
        <taxon>Paraneoptera</taxon>
        <taxon>Hemiptera</taxon>
        <taxon>Heteroptera</taxon>
        <taxon>Panheteroptera</taxon>
        <taxon>Cimicomorpha</taxon>
        <taxon>Miridae</taxon>
        <taxon>Mirini</taxon>
        <taxon>Lygus</taxon>
    </lineage>
</organism>
<comment type="similarity">
    <text evidence="1">Belongs to the tubulin family.</text>
</comment>
<proteinExistence type="inferred from homology"/>
<reference evidence="6" key="1">
    <citation type="journal article" date="2014" name="PLoS ONE">
        <title>Transcriptome-Based Identification of ABC Transporters in the Western Tarnished Plant Bug Lygus hesperus.</title>
        <authorList>
            <person name="Hull J.J."/>
            <person name="Chaney K."/>
            <person name="Geib S.M."/>
            <person name="Fabrick J.A."/>
            <person name="Brent C.S."/>
            <person name="Walsh D."/>
            <person name="Lavine L.C."/>
        </authorList>
    </citation>
    <scope>NUCLEOTIDE SEQUENCE</scope>
</reference>
<dbReference type="GO" id="GO:0005874">
    <property type="term" value="C:microtubule"/>
    <property type="evidence" value="ECO:0007669"/>
    <property type="project" value="UniProtKB-KW"/>
</dbReference>
<evidence type="ECO:0000256" key="4">
    <source>
        <dbReference type="ARBA" id="ARBA00023134"/>
    </source>
</evidence>
<feature type="domain" description="Tubulin/FtsZ GTPase" evidence="5">
    <location>
        <begin position="2"/>
        <end position="136"/>
    </location>
</feature>